<comment type="similarity">
    <text evidence="2">Belongs to the CDP-alcohol phosphatidyltransferase class-I family.</text>
</comment>
<evidence type="ECO:0000313" key="5">
    <source>
        <dbReference type="Proteomes" id="UP000241362"/>
    </source>
</evidence>
<sequence length="202" mass="20796">MFDTALRRIIDPPLNRAGRTLAARGWGADRITLAGLGLGLAAAALIAAGAPTGLALLPLLAGRLADGLDGAVARAHGKTDFGGYLDIACDFALYAAVPLAFALRAPDENAVPAAFLLATFYINAASFLGFATMAAKRGLETTAQGEKSLYYAAGLLEGGETIAFFVLLCLWPAAFPAGAWVFGGLCLVTATARILNARRLLG</sequence>
<dbReference type="AlphaFoldDB" id="A0A2T4J622"/>
<dbReference type="InterPro" id="IPR048254">
    <property type="entry name" value="CDP_ALCOHOL_P_TRANSF_CS"/>
</dbReference>
<dbReference type="GO" id="GO:0008654">
    <property type="term" value="P:phospholipid biosynthetic process"/>
    <property type="evidence" value="ECO:0007669"/>
    <property type="project" value="InterPro"/>
</dbReference>
<dbReference type="Gene3D" id="1.20.120.1760">
    <property type="match status" value="1"/>
</dbReference>
<keyword evidence="3" id="KW-0812">Transmembrane</keyword>
<keyword evidence="3" id="KW-1133">Transmembrane helix</keyword>
<proteinExistence type="inferred from homology"/>
<dbReference type="EMBL" id="PZKE01000015">
    <property type="protein sequence ID" value="PTE13303.1"/>
    <property type="molecule type" value="Genomic_DNA"/>
</dbReference>
<dbReference type="InterPro" id="IPR043130">
    <property type="entry name" value="CDP-OH_PTrfase_TM_dom"/>
</dbReference>
<comment type="caution">
    <text evidence="4">The sequence shown here is derived from an EMBL/GenBank/DDBJ whole genome shotgun (WGS) entry which is preliminary data.</text>
</comment>
<dbReference type="GO" id="GO:0016020">
    <property type="term" value="C:membrane"/>
    <property type="evidence" value="ECO:0007669"/>
    <property type="project" value="InterPro"/>
</dbReference>
<keyword evidence="5" id="KW-1185">Reference proteome</keyword>
<feature type="transmembrane region" description="Helical" evidence="3">
    <location>
        <begin position="179"/>
        <end position="196"/>
    </location>
</feature>
<dbReference type="GO" id="GO:0016780">
    <property type="term" value="F:phosphotransferase activity, for other substituted phosphate groups"/>
    <property type="evidence" value="ECO:0007669"/>
    <property type="project" value="InterPro"/>
</dbReference>
<keyword evidence="1 2" id="KW-0808">Transferase</keyword>
<dbReference type="RefSeq" id="WP_107674194.1">
    <property type="nucleotide sequence ID" value="NZ_PZKE01000015.1"/>
</dbReference>
<dbReference type="Proteomes" id="UP000241362">
    <property type="component" value="Unassembled WGS sequence"/>
</dbReference>
<feature type="transmembrane region" description="Helical" evidence="3">
    <location>
        <begin position="113"/>
        <end position="136"/>
    </location>
</feature>
<dbReference type="PROSITE" id="PS00379">
    <property type="entry name" value="CDP_ALCOHOL_P_TRANSF"/>
    <property type="match status" value="1"/>
</dbReference>
<organism evidence="4 5">
    <name type="scientific">Fuscovulum blasticum DSM 2131</name>
    <dbReference type="NCBI Taxonomy" id="1188250"/>
    <lineage>
        <taxon>Bacteria</taxon>
        <taxon>Pseudomonadati</taxon>
        <taxon>Pseudomonadota</taxon>
        <taxon>Alphaproteobacteria</taxon>
        <taxon>Rhodobacterales</taxon>
        <taxon>Paracoccaceae</taxon>
        <taxon>Pseudogemmobacter</taxon>
    </lineage>
</organism>
<feature type="transmembrane region" description="Helical" evidence="3">
    <location>
        <begin position="148"/>
        <end position="173"/>
    </location>
</feature>
<gene>
    <name evidence="4" type="ORF">C5F44_14140</name>
</gene>
<evidence type="ECO:0000256" key="3">
    <source>
        <dbReference type="SAM" id="Phobius"/>
    </source>
</evidence>
<dbReference type="InterPro" id="IPR000462">
    <property type="entry name" value="CDP-OH_P_trans"/>
</dbReference>
<protein>
    <submittedName>
        <fullName evidence="4">CDP-alcohol phosphatidyltransferase family protein</fullName>
    </submittedName>
</protein>
<name>A0A2T4J622_FUSBL</name>
<accession>A0A2T4J622</accession>
<dbReference type="Pfam" id="PF01066">
    <property type="entry name" value="CDP-OH_P_transf"/>
    <property type="match status" value="1"/>
</dbReference>
<keyword evidence="3" id="KW-0472">Membrane</keyword>
<evidence type="ECO:0000256" key="2">
    <source>
        <dbReference type="RuleBase" id="RU003750"/>
    </source>
</evidence>
<reference evidence="4 5" key="1">
    <citation type="submission" date="2018-03" db="EMBL/GenBank/DDBJ databases">
        <title>Rhodobacter blasticus.</title>
        <authorList>
            <person name="Meyer T.E."/>
            <person name="Miller S."/>
            <person name="Lodha T."/>
            <person name="Gandham S."/>
            <person name="Chintalapati S."/>
            <person name="Chintalapati V.R."/>
        </authorList>
    </citation>
    <scope>NUCLEOTIDE SEQUENCE [LARGE SCALE GENOMIC DNA]</scope>
    <source>
        <strain evidence="4 5">DSM 2131</strain>
    </source>
</reference>
<evidence type="ECO:0000313" key="4">
    <source>
        <dbReference type="EMBL" id="PTE13303.1"/>
    </source>
</evidence>
<feature type="transmembrane region" description="Helical" evidence="3">
    <location>
        <begin position="81"/>
        <end position="101"/>
    </location>
</feature>
<evidence type="ECO:0000256" key="1">
    <source>
        <dbReference type="ARBA" id="ARBA00022679"/>
    </source>
</evidence>
<feature type="transmembrane region" description="Helical" evidence="3">
    <location>
        <begin position="36"/>
        <end position="60"/>
    </location>
</feature>